<dbReference type="PROSITE" id="PS50082">
    <property type="entry name" value="WD_REPEATS_2"/>
    <property type="match status" value="1"/>
</dbReference>
<dbReference type="InterPro" id="IPR001680">
    <property type="entry name" value="WD40_rpt"/>
</dbReference>
<sequence length="1079" mass="121654">MLRRRSSAAVTPSRQIAALSPARNSIGRIPNYETALHTPLRKTVTTTPSRKPVAEPFSRQSLVDSPVRSRAVITPHRELSKSTRVSANVQRQTPSVSELGQSTTCARRLDSSLSRSTCQRSSLKQSRLSARRGTVGSITAMSSVTAGANNSTGAVYSLAPVQLSANALGGSETRVPTKEEVVRNNALFSISGPYSRVIVVNSSAALWAANDETGSVDIFSSISGEMWARIPARTATKASTRPKTSGSTNAVPTALKAAVHHVWVGYDDGAVAVYDHLCAVAVTTGSFHSSAIVAFCTMPNGITVSGSTDMALVRWDKEEKNFEAITRIVGVPESKQALTCLASFGDNIVMCGSTTGCIVAVDCISGRQAAALRKHSDRVNAIVVIDDLLFSAAEDGVVNVWIMRRDVEEIEMMFQGSCRHLKSISVHIAVRDLVPHIGSRSLWVAYADGVVERWSANPDDDFGVEQVVKEGLYECESSQQQQQREVIGLQCLGTVETMRVLALGSNRVSKVWCGHRNEVEESLQRSIKGINAVITQDSAEAAAWERKANSLKKRELMRKEKYSKLLYKVCTHRLMFTYYFRWRAKIASSLSCRRQHEEICLNLEDRHQFSLRQRYFAMWCAFYDREQRCMRRQMICLALQRLTQRKWTVRLLTRWRECTAFRKLERQREHVVVVLSKLSNARLLLGFFSTWLFFLSERRGTIPVEKLNLLAAKARQGMLRRAYDEWRLAHTRHGVRSAPALLASTTGRRHHIERFAESYEKVTTERQRRNAFGVWRRWYKRRHNIKVLRALACARAAQHSRNIIYRGFFLWQLFVQKRRLVALGEEVKQVEERLRSAEETHVDIFDKLQLQKRLDQLRRQRDHDAQQLQEELARVRVLLDEQDALRQSLSHIGANSCREEAGRGNAMAPTTYAAAPRTLLSPSVLHKLPPGEAMAFVMSCLKGIVLNLYTDMSLFRQIRERLRSGLQASVIFLESFHEVKRLVVNLSKKPVGTTWRSGERWPITPESLEGVKQHPCAVVVQAMKAMVLSYDMVSVSDVESVSSTREEIIENADLLFMLWRACYSARKPLLPANNRIATR</sequence>
<dbReference type="SUPFAM" id="SSF50978">
    <property type="entry name" value="WD40 repeat-like"/>
    <property type="match status" value="1"/>
</dbReference>
<evidence type="ECO:0000256" key="1">
    <source>
        <dbReference type="PROSITE-ProRule" id="PRU00221"/>
    </source>
</evidence>
<organism evidence="4">
    <name type="scientific">Trypanosoma vivax (strain Y486)</name>
    <dbReference type="NCBI Taxonomy" id="1055687"/>
    <lineage>
        <taxon>Eukaryota</taxon>
        <taxon>Discoba</taxon>
        <taxon>Euglenozoa</taxon>
        <taxon>Kinetoplastea</taxon>
        <taxon>Metakinetoplastina</taxon>
        <taxon>Trypanosomatida</taxon>
        <taxon>Trypanosomatidae</taxon>
        <taxon>Trypanosoma</taxon>
        <taxon>Duttonella</taxon>
    </lineage>
</organism>
<evidence type="ECO:0000313" key="4">
    <source>
        <dbReference type="EMBL" id="CCC49249.1"/>
    </source>
</evidence>
<dbReference type="AlphaFoldDB" id="G0TZ46"/>
<proteinExistence type="predicted"/>
<accession>G0TZ46</accession>
<feature type="coiled-coil region" evidence="2">
    <location>
        <begin position="820"/>
        <end position="885"/>
    </location>
</feature>
<name>G0TZ46_TRYVY</name>
<keyword evidence="1" id="KW-0853">WD repeat</keyword>
<evidence type="ECO:0000256" key="3">
    <source>
        <dbReference type="SAM" id="MobiDB-lite"/>
    </source>
</evidence>
<dbReference type="InterPro" id="IPR036322">
    <property type="entry name" value="WD40_repeat_dom_sf"/>
</dbReference>
<reference evidence="4" key="1">
    <citation type="journal article" date="2012" name="Proc. Natl. Acad. Sci. U.S.A.">
        <title>Antigenic diversity is generated by distinct evolutionary mechanisms in African trypanosome species.</title>
        <authorList>
            <person name="Jackson A.P."/>
            <person name="Berry A."/>
            <person name="Aslett M."/>
            <person name="Allison H.C."/>
            <person name="Burton P."/>
            <person name="Vavrova-Anderson J."/>
            <person name="Brown R."/>
            <person name="Browne H."/>
            <person name="Corton N."/>
            <person name="Hauser H."/>
            <person name="Gamble J."/>
            <person name="Gilderthorp R."/>
            <person name="Marcello L."/>
            <person name="McQuillan J."/>
            <person name="Otto T.D."/>
            <person name="Quail M.A."/>
            <person name="Sanders M.J."/>
            <person name="van Tonder A."/>
            <person name="Ginger M.L."/>
            <person name="Field M.C."/>
            <person name="Barry J.D."/>
            <person name="Hertz-Fowler C."/>
            <person name="Berriman M."/>
        </authorList>
    </citation>
    <scope>NUCLEOTIDE SEQUENCE</scope>
    <source>
        <strain evidence="4">Y486</strain>
    </source>
</reference>
<dbReference type="Gene3D" id="2.130.10.10">
    <property type="entry name" value="YVTN repeat-like/Quinoprotein amine dehydrogenase"/>
    <property type="match status" value="1"/>
</dbReference>
<evidence type="ECO:0000256" key="2">
    <source>
        <dbReference type="SAM" id="Coils"/>
    </source>
</evidence>
<feature type="repeat" description="WD" evidence="1">
    <location>
        <begin position="372"/>
        <end position="401"/>
    </location>
</feature>
<feature type="region of interest" description="Disordered" evidence="3">
    <location>
        <begin position="42"/>
        <end position="64"/>
    </location>
</feature>
<dbReference type="EMBL" id="HE573023">
    <property type="protein sequence ID" value="CCC49249.1"/>
    <property type="molecule type" value="Genomic_DNA"/>
</dbReference>
<dbReference type="InterPro" id="IPR015943">
    <property type="entry name" value="WD40/YVTN_repeat-like_dom_sf"/>
</dbReference>
<protein>
    <submittedName>
        <fullName evidence="4">Uncharacterized protein</fullName>
    </submittedName>
</protein>
<dbReference type="VEuPathDB" id="TriTrypDB:TvY486_0705730"/>
<dbReference type="SMART" id="SM00320">
    <property type="entry name" value="WD40"/>
    <property type="match status" value="3"/>
</dbReference>
<keyword evidence="2" id="KW-0175">Coiled coil</keyword>
<gene>
    <name evidence="4" type="ORF">TVY486_0705730</name>
</gene>